<name>A0AA38MPS5_9CUCU</name>
<dbReference type="EC" id="3.5.4.4" evidence="4"/>
<organism evidence="14 15">
    <name type="scientific">Zophobas morio</name>
    <dbReference type="NCBI Taxonomy" id="2755281"/>
    <lineage>
        <taxon>Eukaryota</taxon>
        <taxon>Metazoa</taxon>
        <taxon>Ecdysozoa</taxon>
        <taxon>Arthropoda</taxon>
        <taxon>Hexapoda</taxon>
        <taxon>Insecta</taxon>
        <taxon>Pterygota</taxon>
        <taxon>Neoptera</taxon>
        <taxon>Endopterygota</taxon>
        <taxon>Coleoptera</taxon>
        <taxon>Polyphaga</taxon>
        <taxon>Cucujiformia</taxon>
        <taxon>Tenebrionidae</taxon>
        <taxon>Zophobas</taxon>
    </lineage>
</organism>
<evidence type="ECO:0000256" key="11">
    <source>
        <dbReference type="SAM" id="SignalP"/>
    </source>
</evidence>
<comment type="caution">
    <text evidence="14">The sequence shown here is derived from an EMBL/GenBank/DDBJ whole genome shotgun (WGS) entry which is preliminary data.</text>
</comment>
<dbReference type="InterPro" id="IPR006331">
    <property type="entry name" value="ADGF"/>
</dbReference>
<dbReference type="SUPFAM" id="SSF51556">
    <property type="entry name" value="Metallo-dependent hydrolases"/>
    <property type="match status" value="1"/>
</dbReference>
<evidence type="ECO:0000256" key="10">
    <source>
        <dbReference type="ARBA" id="ARBA00047764"/>
    </source>
</evidence>
<dbReference type="Pfam" id="PF08451">
    <property type="entry name" value="A_deaminase_N"/>
    <property type="match status" value="1"/>
</dbReference>
<evidence type="ECO:0000256" key="3">
    <source>
        <dbReference type="ARBA" id="ARBA00006083"/>
    </source>
</evidence>
<sequence length="490" mass="56000">MTPLLFLILLTHTALAAFWDDRNTLLSNEASQLLGSSIQLTEDEQKVNDILMNLKFQEYDEGFLDPSKFLPSIHFFHSKAAIDQSEVFKFIQKVPKGASLHSHSTAMLSFEGLFNLTYMEGLYGCDDNGTFRLYFFFGGVNDDCEWRLLSDWRNEDSGFDDFLTSKMTLVVDDPVGTYGDINAVWSTFQGIFGFVSPLFDYRQFLHDYLYQVLQEFNDDNVKYLEIRGGFGPTFDSNNKIYGPLDTAQLYIDTEREFRQHNPDFAGIRLIYSRSRRVSTDTMDTYISNYFDLRAAQPDLIAGFDLVGQEDLGEPLSVFADQLAAIANQTKFFFHAGETNWYGATDLNLVDAILLNTSRIGHAFAITKHPEVLRVVKEKNIGLELNPISNQVLKLVDDLRNHVGAYLIANGYPVVITCDDPSFWGAKGLSYDWYMAFMGMTPRDGDLRILKQLAWNSLLYSSLSEEDLVYAIELLTGWWDDFIHEILETYQ</sequence>
<dbReference type="GO" id="GO:0046103">
    <property type="term" value="P:inosine biosynthetic process"/>
    <property type="evidence" value="ECO:0007669"/>
    <property type="project" value="TreeGrafter"/>
</dbReference>
<gene>
    <name evidence="14" type="ORF">Zmor_008420</name>
</gene>
<dbReference type="PANTHER" id="PTHR11409:SF39">
    <property type="entry name" value="ADENOSINE DEAMINASE 2"/>
    <property type="match status" value="1"/>
</dbReference>
<dbReference type="NCBIfam" id="TIGR01431">
    <property type="entry name" value="adm_rel"/>
    <property type="match status" value="1"/>
</dbReference>
<evidence type="ECO:0000313" key="15">
    <source>
        <dbReference type="Proteomes" id="UP001168821"/>
    </source>
</evidence>
<protein>
    <recommendedName>
        <fullName evidence="5">Adenosine deaminase</fullName>
        <ecNumber evidence="4">3.5.4.4</ecNumber>
    </recommendedName>
</protein>
<keyword evidence="6" id="KW-0964">Secreted</keyword>
<evidence type="ECO:0000259" key="13">
    <source>
        <dbReference type="Pfam" id="PF08451"/>
    </source>
</evidence>
<accession>A0AA38MPS5</accession>
<dbReference type="InterPro" id="IPR032466">
    <property type="entry name" value="Metal_Hydrolase"/>
</dbReference>
<evidence type="ECO:0000256" key="7">
    <source>
        <dbReference type="ARBA" id="ARBA00022723"/>
    </source>
</evidence>
<evidence type="ECO:0000256" key="4">
    <source>
        <dbReference type="ARBA" id="ARBA00012784"/>
    </source>
</evidence>
<feature type="chain" id="PRO_5041360857" description="Adenosine deaminase" evidence="11">
    <location>
        <begin position="17"/>
        <end position="490"/>
    </location>
</feature>
<reference evidence="14" key="1">
    <citation type="journal article" date="2023" name="G3 (Bethesda)">
        <title>Whole genome assemblies of Zophobas morio and Tenebrio molitor.</title>
        <authorList>
            <person name="Kaur S."/>
            <person name="Stinson S.A."/>
            <person name="diCenzo G.C."/>
        </authorList>
    </citation>
    <scope>NUCLEOTIDE SEQUENCE</scope>
    <source>
        <strain evidence="14">QUZm001</strain>
    </source>
</reference>
<dbReference type="InterPro" id="IPR001365">
    <property type="entry name" value="A_deaminase_dom"/>
</dbReference>
<evidence type="ECO:0000256" key="9">
    <source>
        <dbReference type="ARBA" id="ARBA00022801"/>
    </source>
</evidence>
<evidence type="ECO:0000256" key="6">
    <source>
        <dbReference type="ARBA" id="ARBA00022525"/>
    </source>
</evidence>
<comment type="subcellular location">
    <subcellularLocation>
        <location evidence="2">Secreted</location>
    </subcellularLocation>
</comment>
<dbReference type="EMBL" id="JALNTZ010000002">
    <property type="protein sequence ID" value="KAJ3664236.1"/>
    <property type="molecule type" value="Genomic_DNA"/>
</dbReference>
<evidence type="ECO:0000256" key="5">
    <source>
        <dbReference type="ARBA" id="ARBA00018099"/>
    </source>
</evidence>
<dbReference type="GO" id="GO:0006154">
    <property type="term" value="P:adenosine catabolic process"/>
    <property type="evidence" value="ECO:0007669"/>
    <property type="project" value="InterPro"/>
</dbReference>
<dbReference type="InterPro" id="IPR006330">
    <property type="entry name" value="Ado/ade_deaminase"/>
</dbReference>
<dbReference type="Gene3D" id="3.20.20.140">
    <property type="entry name" value="Metal-dependent hydrolases"/>
    <property type="match status" value="1"/>
</dbReference>
<evidence type="ECO:0000256" key="1">
    <source>
        <dbReference type="ARBA" id="ARBA00001947"/>
    </source>
</evidence>
<dbReference type="GO" id="GO:0005615">
    <property type="term" value="C:extracellular space"/>
    <property type="evidence" value="ECO:0007669"/>
    <property type="project" value="InterPro"/>
</dbReference>
<dbReference type="Pfam" id="PF00962">
    <property type="entry name" value="A_deaminase"/>
    <property type="match status" value="1"/>
</dbReference>
<keyword evidence="9" id="KW-0378">Hydrolase</keyword>
<keyword evidence="8 11" id="KW-0732">Signal</keyword>
<comment type="catalytic activity">
    <reaction evidence="10">
        <text>adenosine + H2O + H(+) = inosine + NH4(+)</text>
        <dbReference type="Rhea" id="RHEA:24408"/>
        <dbReference type="ChEBI" id="CHEBI:15377"/>
        <dbReference type="ChEBI" id="CHEBI:15378"/>
        <dbReference type="ChEBI" id="CHEBI:16335"/>
        <dbReference type="ChEBI" id="CHEBI:17596"/>
        <dbReference type="ChEBI" id="CHEBI:28938"/>
        <dbReference type="EC" id="3.5.4.4"/>
    </reaction>
</comment>
<proteinExistence type="inferred from homology"/>
<evidence type="ECO:0000313" key="14">
    <source>
        <dbReference type="EMBL" id="KAJ3664236.1"/>
    </source>
</evidence>
<dbReference type="GO" id="GO:0004000">
    <property type="term" value="F:adenosine deaminase activity"/>
    <property type="evidence" value="ECO:0007669"/>
    <property type="project" value="InterPro"/>
</dbReference>
<comment type="similarity">
    <text evidence="3">Belongs to the metallo-dependent hydrolases superfamily. Adenosine and AMP deaminases family. ADGF subfamily.</text>
</comment>
<evidence type="ECO:0000256" key="2">
    <source>
        <dbReference type="ARBA" id="ARBA00004613"/>
    </source>
</evidence>
<feature type="domain" description="Adenosine/AMP deaminase N-terminal" evidence="13">
    <location>
        <begin position="16"/>
        <end position="91"/>
    </location>
</feature>
<feature type="domain" description="Adenosine deaminase" evidence="12">
    <location>
        <begin position="185"/>
        <end position="463"/>
    </location>
</feature>
<dbReference type="FunFam" id="3.20.20.140:FF:000017">
    <property type="entry name" value="Adenosine deaminase 2"/>
    <property type="match status" value="1"/>
</dbReference>
<keyword evidence="15" id="KW-1185">Reference proteome</keyword>
<dbReference type="InterPro" id="IPR013659">
    <property type="entry name" value="A_deaminase_N"/>
</dbReference>
<dbReference type="GO" id="GO:0046872">
    <property type="term" value="F:metal ion binding"/>
    <property type="evidence" value="ECO:0007669"/>
    <property type="project" value="UniProtKB-KW"/>
</dbReference>
<comment type="cofactor">
    <cofactor evidence="1">
        <name>Zn(2+)</name>
        <dbReference type="ChEBI" id="CHEBI:29105"/>
    </cofactor>
</comment>
<feature type="signal peptide" evidence="11">
    <location>
        <begin position="1"/>
        <end position="16"/>
    </location>
</feature>
<evidence type="ECO:0000256" key="8">
    <source>
        <dbReference type="ARBA" id="ARBA00022729"/>
    </source>
</evidence>
<dbReference type="AlphaFoldDB" id="A0AA38MPS5"/>
<evidence type="ECO:0000259" key="12">
    <source>
        <dbReference type="Pfam" id="PF00962"/>
    </source>
</evidence>
<keyword evidence="7" id="KW-0479">Metal-binding</keyword>
<dbReference type="PANTHER" id="PTHR11409">
    <property type="entry name" value="ADENOSINE DEAMINASE"/>
    <property type="match status" value="1"/>
</dbReference>
<dbReference type="Proteomes" id="UP001168821">
    <property type="component" value="Unassembled WGS sequence"/>
</dbReference>